<dbReference type="Gene3D" id="1.10.287.130">
    <property type="match status" value="1"/>
</dbReference>
<evidence type="ECO:0000256" key="3">
    <source>
        <dbReference type="ARBA" id="ARBA00022553"/>
    </source>
</evidence>
<dbReference type="Pfam" id="PF02518">
    <property type="entry name" value="HATPase_c"/>
    <property type="match status" value="1"/>
</dbReference>
<evidence type="ECO:0000313" key="10">
    <source>
        <dbReference type="Proteomes" id="UP000451233"/>
    </source>
</evidence>
<protein>
    <recommendedName>
        <fullName evidence="2">histidine kinase</fullName>
        <ecNumber evidence="2">2.7.13.3</ecNumber>
    </recommendedName>
</protein>
<keyword evidence="7" id="KW-0812">Transmembrane</keyword>
<dbReference type="InterPro" id="IPR005467">
    <property type="entry name" value="His_kinase_dom"/>
</dbReference>
<dbReference type="RefSeq" id="WP_160905606.1">
    <property type="nucleotide sequence ID" value="NZ_WVHS01000001.1"/>
</dbReference>
<dbReference type="GO" id="GO:0000155">
    <property type="term" value="F:phosphorelay sensor kinase activity"/>
    <property type="evidence" value="ECO:0007669"/>
    <property type="project" value="InterPro"/>
</dbReference>
<dbReference type="SUPFAM" id="SSF55874">
    <property type="entry name" value="ATPase domain of HSP90 chaperone/DNA topoisomerase II/histidine kinase"/>
    <property type="match status" value="1"/>
</dbReference>
<dbReference type="CDD" id="cd00075">
    <property type="entry name" value="HATPase"/>
    <property type="match status" value="1"/>
</dbReference>
<sequence>MKLHTKLTLFNTLSKLVIVVLFVMLIPLLTRKINQSFIDNRLLKQKDKVMQVIDSLGIRYYMPDDSSYGSYTMLKEEYIALDRYSSPVQLDTIANERRMVERDTIEYRILSHTFKAGNKDYLLEIGKSVSTIGETSSPLQSIALQVLLGMVLLTIVADFSYANYILQPLDRIIRAKLLGKRFPLVGTYPRIKTSTYDFKYLDESIHEMISHIEQAFQKEREFISNASHELMTPVSILQNKIENLFDREDITDDVQMQLIAMQKTLNRLKSIAQTLLLISQIENDQFIREDTIQVEEILKEVYEEIAIRMQDKNLGFTLDVPPDTKLVNVNRFLLFNLFFNLVNNAIKYNVPNGAIRITGSMVHGKFQLAFTDTGKGIPAEQIPLIFDRFKKFRQSSPQESFGLGLPIVKSIAGFHNILIKVESETGKGTTFTLTFPSELLPA</sequence>
<dbReference type="SUPFAM" id="SSF47384">
    <property type="entry name" value="Homodimeric domain of signal transducing histidine kinase"/>
    <property type="match status" value="1"/>
</dbReference>
<keyword evidence="4" id="KW-0808">Transferase</keyword>
<dbReference type="EMBL" id="WVHS01000001">
    <property type="protein sequence ID" value="MXV14647.1"/>
    <property type="molecule type" value="Genomic_DNA"/>
</dbReference>
<dbReference type="GO" id="GO:0005886">
    <property type="term" value="C:plasma membrane"/>
    <property type="evidence" value="ECO:0007669"/>
    <property type="project" value="TreeGrafter"/>
</dbReference>
<gene>
    <name evidence="9" type="ORF">GS398_05005</name>
</gene>
<evidence type="ECO:0000256" key="4">
    <source>
        <dbReference type="ARBA" id="ARBA00022679"/>
    </source>
</evidence>
<comment type="catalytic activity">
    <reaction evidence="1">
        <text>ATP + protein L-histidine = ADP + protein N-phospho-L-histidine.</text>
        <dbReference type="EC" id="2.7.13.3"/>
    </reaction>
</comment>
<proteinExistence type="predicted"/>
<dbReference type="EC" id="2.7.13.3" evidence="2"/>
<evidence type="ECO:0000313" key="9">
    <source>
        <dbReference type="EMBL" id="MXV14647.1"/>
    </source>
</evidence>
<dbReference type="InterPro" id="IPR004358">
    <property type="entry name" value="Sig_transdc_His_kin-like_C"/>
</dbReference>
<comment type="caution">
    <text evidence="9">The sequence shown here is derived from an EMBL/GenBank/DDBJ whole genome shotgun (WGS) entry which is preliminary data.</text>
</comment>
<dbReference type="InterPro" id="IPR003594">
    <property type="entry name" value="HATPase_dom"/>
</dbReference>
<feature type="domain" description="Histidine kinase" evidence="8">
    <location>
        <begin position="225"/>
        <end position="439"/>
    </location>
</feature>
<dbReference type="SMART" id="SM00388">
    <property type="entry name" value="HisKA"/>
    <property type="match status" value="1"/>
</dbReference>
<keyword evidence="3" id="KW-0597">Phosphoprotein</keyword>
<keyword evidence="5 9" id="KW-0418">Kinase</keyword>
<dbReference type="InterPro" id="IPR036890">
    <property type="entry name" value="HATPase_C_sf"/>
</dbReference>
<dbReference type="GO" id="GO:0016036">
    <property type="term" value="P:cellular response to phosphate starvation"/>
    <property type="evidence" value="ECO:0007669"/>
    <property type="project" value="TreeGrafter"/>
</dbReference>
<evidence type="ECO:0000256" key="1">
    <source>
        <dbReference type="ARBA" id="ARBA00000085"/>
    </source>
</evidence>
<dbReference type="InterPro" id="IPR003661">
    <property type="entry name" value="HisK_dim/P_dom"/>
</dbReference>
<dbReference type="PANTHER" id="PTHR45453:SF1">
    <property type="entry name" value="PHOSPHATE REGULON SENSOR PROTEIN PHOR"/>
    <property type="match status" value="1"/>
</dbReference>
<keyword evidence="6" id="KW-0902">Two-component regulatory system</keyword>
<evidence type="ECO:0000256" key="5">
    <source>
        <dbReference type="ARBA" id="ARBA00022777"/>
    </source>
</evidence>
<dbReference type="AlphaFoldDB" id="A0A7K1XV17"/>
<dbReference type="PANTHER" id="PTHR45453">
    <property type="entry name" value="PHOSPHATE REGULON SENSOR PROTEIN PHOR"/>
    <property type="match status" value="1"/>
</dbReference>
<organism evidence="9 10">
    <name type="scientific">Hufsiella ginkgonis</name>
    <dbReference type="NCBI Taxonomy" id="2695274"/>
    <lineage>
        <taxon>Bacteria</taxon>
        <taxon>Pseudomonadati</taxon>
        <taxon>Bacteroidota</taxon>
        <taxon>Sphingobacteriia</taxon>
        <taxon>Sphingobacteriales</taxon>
        <taxon>Sphingobacteriaceae</taxon>
        <taxon>Hufsiella</taxon>
    </lineage>
</organism>
<accession>A0A7K1XV17</accession>
<dbReference type="Proteomes" id="UP000451233">
    <property type="component" value="Unassembled WGS sequence"/>
</dbReference>
<keyword evidence="10" id="KW-1185">Reference proteome</keyword>
<evidence type="ECO:0000259" key="8">
    <source>
        <dbReference type="PROSITE" id="PS50109"/>
    </source>
</evidence>
<dbReference type="PRINTS" id="PR00344">
    <property type="entry name" value="BCTRLSENSOR"/>
</dbReference>
<dbReference type="Pfam" id="PF00512">
    <property type="entry name" value="HisKA"/>
    <property type="match status" value="1"/>
</dbReference>
<name>A0A7K1XV17_9SPHI</name>
<dbReference type="PROSITE" id="PS50109">
    <property type="entry name" value="HIS_KIN"/>
    <property type="match status" value="1"/>
</dbReference>
<reference evidence="9 10" key="1">
    <citation type="submission" date="2019-11" db="EMBL/GenBank/DDBJ databases">
        <title>Pedobacter sp. HMF7056 Genome sequencing and assembly.</title>
        <authorList>
            <person name="Kang H."/>
            <person name="Kim H."/>
            <person name="Joh K."/>
        </authorList>
    </citation>
    <scope>NUCLEOTIDE SEQUENCE [LARGE SCALE GENOMIC DNA]</scope>
    <source>
        <strain evidence="9 10">HMF7056</strain>
    </source>
</reference>
<keyword evidence="7" id="KW-1133">Transmembrane helix</keyword>
<dbReference type="SMART" id="SM00387">
    <property type="entry name" value="HATPase_c"/>
    <property type="match status" value="1"/>
</dbReference>
<dbReference type="GO" id="GO:0004721">
    <property type="term" value="F:phosphoprotein phosphatase activity"/>
    <property type="evidence" value="ECO:0007669"/>
    <property type="project" value="TreeGrafter"/>
</dbReference>
<feature type="transmembrane region" description="Helical" evidence="7">
    <location>
        <begin position="12"/>
        <end position="30"/>
    </location>
</feature>
<evidence type="ECO:0000256" key="2">
    <source>
        <dbReference type="ARBA" id="ARBA00012438"/>
    </source>
</evidence>
<dbReference type="CDD" id="cd00082">
    <property type="entry name" value="HisKA"/>
    <property type="match status" value="1"/>
</dbReference>
<keyword evidence="7" id="KW-0472">Membrane</keyword>
<evidence type="ECO:0000256" key="7">
    <source>
        <dbReference type="SAM" id="Phobius"/>
    </source>
</evidence>
<dbReference type="Gene3D" id="3.30.565.10">
    <property type="entry name" value="Histidine kinase-like ATPase, C-terminal domain"/>
    <property type="match status" value="1"/>
</dbReference>
<evidence type="ECO:0000256" key="6">
    <source>
        <dbReference type="ARBA" id="ARBA00023012"/>
    </source>
</evidence>
<dbReference type="InterPro" id="IPR050351">
    <property type="entry name" value="BphY/WalK/GraS-like"/>
</dbReference>
<dbReference type="InterPro" id="IPR036097">
    <property type="entry name" value="HisK_dim/P_sf"/>
</dbReference>